<comment type="caution">
    <text evidence="1">The sequence shown here is derived from an EMBL/GenBank/DDBJ whole genome shotgun (WGS) entry which is preliminary data.</text>
</comment>
<proteinExistence type="predicted"/>
<accession>A0ACA9KBW0</accession>
<dbReference type="Proteomes" id="UP000789920">
    <property type="component" value="Unassembled WGS sequence"/>
</dbReference>
<keyword evidence="2" id="KW-1185">Reference proteome</keyword>
<reference evidence="1" key="1">
    <citation type="submission" date="2021-06" db="EMBL/GenBank/DDBJ databases">
        <authorList>
            <person name="Kallberg Y."/>
            <person name="Tangrot J."/>
            <person name="Rosling A."/>
        </authorList>
    </citation>
    <scope>NUCLEOTIDE SEQUENCE</scope>
    <source>
        <strain evidence="1">MA461A</strain>
    </source>
</reference>
<evidence type="ECO:0000313" key="1">
    <source>
        <dbReference type="EMBL" id="CAG8463886.1"/>
    </source>
</evidence>
<gene>
    <name evidence="1" type="ORF">RPERSI_LOCUS273</name>
</gene>
<dbReference type="EMBL" id="CAJVQC010000199">
    <property type="protein sequence ID" value="CAG8463886.1"/>
    <property type="molecule type" value="Genomic_DNA"/>
</dbReference>
<sequence>MMIKATDIDYLKTATVTYNTCENYSLTTPSAQSIIDVIADDIESTLTQVSKVVESMIFSVNHNAAATPGLSKNLIDVTNPYVQIDSPCKRNQKYSSNYIDLDTQDEEEKQLDYVLSLEYSGSNNANAM</sequence>
<name>A0ACA9KBW0_9GLOM</name>
<organism evidence="1 2">
    <name type="scientific">Racocetra persica</name>
    <dbReference type="NCBI Taxonomy" id="160502"/>
    <lineage>
        <taxon>Eukaryota</taxon>
        <taxon>Fungi</taxon>
        <taxon>Fungi incertae sedis</taxon>
        <taxon>Mucoromycota</taxon>
        <taxon>Glomeromycotina</taxon>
        <taxon>Glomeromycetes</taxon>
        <taxon>Diversisporales</taxon>
        <taxon>Gigasporaceae</taxon>
        <taxon>Racocetra</taxon>
    </lineage>
</organism>
<protein>
    <submittedName>
        <fullName evidence="1">10662_t:CDS:1</fullName>
    </submittedName>
</protein>
<evidence type="ECO:0000313" key="2">
    <source>
        <dbReference type="Proteomes" id="UP000789920"/>
    </source>
</evidence>